<reference evidence="2 3" key="1">
    <citation type="journal article" date="2022" name="Int. J. Syst. Evol. Microbiol.">
        <title>Noviherbaspirillum aridicola sp. nov., isolated from an arid soil in Pakistan.</title>
        <authorList>
            <person name="Khan I.U."/>
            <person name="Saqib M."/>
            <person name="Amin A."/>
            <person name="Hussain F."/>
            <person name="Li L."/>
            <person name="Liu Y.H."/>
            <person name="Fang B.Z."/>
            <person name="Ahmed I."/>
            <person name="Li W.J."/>
        </authorList>
    </citation>
    <scope>NUCLEOTIDE SEQUENCE [LARGE SCALE GENOMIC DNA]</scope>
    <source>
        <strain evidence="2 3">NCCP-691</strain>
    </source>
</reference>
<dbReference type="Proteomes" id="UP000887222">
    <property type="component" value="Unassembled WGS sequence"/>
</dbReference>
<protein>
    <recommendedName>
        <fullName evidence="4">DUF58 domain-containing protein</fullName>
    </recommendedName>
</protein>
<keyword evidence="1" id="KW-0812">Transmembrane</keyword>
<name>A0ABQ4Q3T0_9BURK</name>
<keyword evidence="3" id="KW-1185">Reference proteome</keyword>
<keyword evidence="1" id="KW-0472">Membrane</keyword>
<proteinExistence type="predicted"/>
<keyword evidence="1" id="KW-1133">Transmembrane helix</keyword>
<organism evidence="2 3">
    <name type="scientific">Noviherbaspirillum aridicola</name>
    <dbReference type="NCBI Taxonomy" id="2849687"/>
    <lineage>
        <taxon>Bacteria</taxon>
        <taxon>Pseudomonadati</taxon>
        <taxon>Pseudomonadota</taxon>
        <taxon>Betaproteobacteria</taxon>
        <taxon>Burkholderiales</taxon>
        <taxon>Oxalobacteraceae</taxon>
        <taxon>Noviherbaspirillum</taxon>
    </lineage>
</organism>
<comment type="caution">
    <text evidence="2">The sequence shown here is derived from an EMBL/GenBank/DDBJ whole genome shotgun (WGS) entry which is preliminary data.</text>
</comment>
<dbReference type="EMBL" id="BPMK01000007">
    <property type="protein sequence ID" value="GIZ51843.1"/>
    <property type="molecule type" value="Genomic_DNA"/>
</dbReference>
<feature type="transmembrane region" description="Helical" evidence="1">
    <location>
        <begin position="35"/>
        <end position="54"/>
    </location>
</feature>
<evidence type="ECO:0000256" key="1">
    <source>
        <dbReference type="SAM" id="Phobius"/>
    </source>
</evidence>
<accession>A0ABQ4Q3T0</accession>
<evidence type="ECO:0008006" key="4">
    <source>
        <dbReference type="Google" id="ProtNLM"/>
    </source>
</evidence>
<gene>
    <name evidence="2" type="ORF">NCCP691_18570</name>
</gene>
<evidence type="ECO:0000313" key="3">
    <source>
        <dbReference type="Proteomes" id="UP000887222"/>
    </source>
</evidence>
<evidence type="ECO:0000313" key="2">
    <source>
        <dbReference type="EMBL" id="GIZ51843.1"/>
    </source>
</evidence>
<sequence length="56" mass="5847">MSARGVRVWRAPLIVGALTVAGLLAALVGDGAWDWAGAAALAVPAWLCAWYGVLRR</sequence>
<dbReference type="RefSeq" id="WP_220808004.1">
    <property type="nucleotide sequence ID" value="NZ_BPMK01000007.1"/>
</dbReference>
<feature type="transmembrane region" description="Helical" evidence="1">
    <location>
        <begin position="12"/>
        <end position="29"/>
    </location>
</feature>